<protein>
    <submittedName>
        <fullName evidence="1">Uncharacterized protein</fullName>
    </submittedName>
</protein>
<dbReference type="RefSeq" id="WP_076381933.1">
    <property type="nucleotide sequence ID" value="NZ_AP017422.1"/>
</dbReference>
<name>A0A1N7RB44_9BACT</name>
<organism evidence="1 2">
    <name type="scientific">Filimonas lacunae</name>
    <dbReference type="NCBI Taxonomy" id="477680"/>
    <lineage>
        <taxon>Bacteria</taxon>
        <taxon>Pseudomonadati</taxon>
        <taxon>Bacteroidota</taxon>
        <taxon>Chitinophagia</taxon>
        <taxon>Chitinophagales</taxon>
        <taxon>Chitinophagaceae</taxon>
        <taxon>Filimonas</taxon>
    </lineage>
</organism>
<dbReference type="STRING" id="477680.SAMN05421788_11175"/>
<sequence>MKTTKVHLSIPPVFTTICRNSDITETELLQRYIDHINIYTILTKGEKHEEEECLITRCSLLFAHNHPVKNAKAVTTNRLAHIDGIKDVIALMRADMLPEERKVKYDALIDNWYSKLQ</sequence>
<evidence type="ECO:0000313" key="1">
    <source>
        <dbReference type="EMBL" id="SIT32279.1"/>
    </source>
</evidence>
<dbReference type="EMBL" id="FTOR01000011">
    <property type="protein sequence ID" value="SIT32279.1"/>
    <property type="molecule type" value="Genomic_DNA"/>
</dbReference>
<keyword evidence="2" id="KW-1185">Reference proteome</keyword>
<gene>
    <name evidence="1" type="ORF">SAMN05421788_11175</name>
</gene>
<accession>A0A1N7RB44</accession>
<reference evidence="2" key="1">
    <citation type="submission" date="2017-01" db="EMBL/GenBank/DDBJ databases">
        <authorList>
            <person name="Varghese N."/>
            <person name="Submissions S."/>
        </authorList>
    </citation>
    <scope>NUCLEOTIDE SEQUENCE [LARGE SCALE GENOMIC DNA]</scope>
    <source>
        <strain evidence="2">DSM 21054</strain>
    </source>
</reference>
<evidence type="ECO:0000313" key="2">
    <source>
        <dbReference type="Proteomes" id="UP000186917"/>
    </source>
</evidence>
<dbReference type="AlphaFoldDB" id="A0A1N7RB44"/>
<proteinExistence type="predicted"/>
<dbReference type="Proteomes" id="UP000186917">
    <property type="component" value="Unassembled WGS sequence"/>
</dbReference>